<dbReference type="AlphaFoldDB" id="A0A813R447"/>
<proteinExistence type="predicted"/>
<protein>
    <submittedName>
        <fullName evidence="2">Uncharacterized protein</fullName>
    </submittedName>
</protein>
<dbReference type="InterPro" id="IPR052201">
    <property type="entry name" value="LRR-containing_regulator"/>
</dbReference>
<dbReference type="EMBL" id="CAJNON010000013">
    <property type="protein sequence ID" value="CAF0776247.1"/>
    <property type="molecule type" value="Genomic_DNA"/>
</dbReference>
<dbReference type="PANTHER" id="PTHR24111:SF0">
    <property type="entry name" value="LEUCINE-RICH REPEAT-CONTAINING PROTEIN"/>
    <property type="match status" value="1"/>
</dbReference>
<sequence>MASNHVEEDSDEDERKTNTDIGSYRRIKLKLAMIRGNILRDVTPNYAKLDGAGLSDRDVPAIIQQTLRDKSFTILNLRKNRITSIGIGLLIQELKTNTTLRNLDVSRNPIGDEGARYLAELFTSSNQTLLGLSMGDAGITDKGVKHLTDALITNRTHIYSIYLCSNKLITDASIDAFINIPFNPIDFIKSTSSLFIAASHTQLVQLNNLPVEIPLVWIDTNSPWILTINQYGHITYPAIIYINYSTGYVYVNSTLADITTWVKAVEMELITPFYELSSDEKPLQKEIDFNKQIVDEELLNEYSLIHEESEKINEHGIGFDINGLPIEINS</sequence>
<dbReference type="SMART" id="SM00368">
    <property type="entry name" value="LRR_RI"/>
    <property type="match status" value="3"/>
</dbReference>
<dbReference type="OrthoDB" id="427280at2759"/>
<name>A0A813R447_9BILA</name>
<dbReference type="PANTHER" id="PTHR24111">
    <property type="entry name" value="LEUCINE-RICH REPEAT-CONTAINING PROTEIN 34"/>
    <property type="match status" value="1"/>
</dbReference>
<dbReference type="SUPFAM" id="SSF52047">
    <property type="entry name" value="RNI-like"/>
    <property type="match status" value="1"/>
</dbReference>
<evidence type="ECO:0000256" key="1">
    <source>
        <dbReference type="ARBA" id="ARBA00022737"/>
    </source>
</evidence>
<dbReference type="Pfam" id="PF13516">
    <property type="entry name" value="LRR_6"/>
    <property type="match status" value="2"/>
</dbReference>
<dbReference type="InterPro" id="IPR032675">
    <property type="entry name" value="LRR_dom_sf"/>
</dbReference>
<dbReference type="Proteomes" id="UP000663891">
    <property type="component" value="Unassembled WGS sequence"/>
</dbReference>
<evidence type="ECO:0000313" key="3">
    <source>
        <dbReference type="Proteomes" id="UP000663891"/>
    </source>
</evidence>
<organism evidence="2 3">
    <name type="scientific">Adineta steineri</name>
    <dbReference type="NCBI Taxonomy" id="433720"/>
    <lineage>
        <taxon>Eukaryota</taxon>
        <taxon>Metazoa</taxon>
        <taxon>Spiralia</taxon>
        <taxon>Gnathifera</taxon>
        <taxon>Rotifera</taxon>
        <taxon>Eurotatoria</taxon>
        <taxon>Bdelloidea</taxon>
        <taxon>Adinetida</taxon>
        <taxon>Adinetidae</taxon>
        <taxon>Adineta</taxon>
    </lineage>
</organism>
<reference evidence="2" key="1">
    <citation type="submission" date="2021-02" db="EMBL/GenBank/DDBJ databases">
        <authorList>
            <person name="Nowell W R."/>
        </authorList>
    </citation>
    <scope>NUCLEOTIDE SEQUENCE</scope>
</reference>
<dbReference type="InterPro" id="IPR001611">
    <property type="entry name" value="Leu-rich_rpt"/>
</dbReference>
<accession>A0A813R447</accession>
<keyword evidence="1" id="KW-0677">Repeat</keyword>
<evidence type="ECO:0000313" key="2">
    <source>
        <dbReference type="EMBL" id="CAF0776247.1"/>
    </source>
</evidence>
<comment type="caution">
    <text evidence="2">The sequence shown here is derived from an EMBL/GenBank/DDBJ whole genome shotgun (WGS) entry which is preliminary data.</text>
</comment>
<dbReference type="Gene3D" id="3.80.10.10">
    <property type="entry name" value="Ribonuclease Inhibitor"/>
    <property type="match status" value="1"/>
</dbReference>
<gene>
    <name evidence="2" type="ORF">VCS650_LOCUS2665</name>
</gene>